<keyword evidence="2" id="KW-0732">Signal</keyword>
<name>A0A915AIR1_PARUN</name>
<feature type="transmembrane region" description="Helical" evidence="1">
    <location>
        <begin position="130"/>
        <end position="152"/>
    </location>
</feature>
<organism evidence="3 4">
    <name type="scientific">Parascaris univalens</name>
    <name type="common">Nematode worm</name>
    <dbReference type="NCBI Taxonomy" id="6257"/>
    <lineage>
        <taxon>Eukaryota</taxon>
        <taxon>Metazoa</taxon>
        <taxon>Ecdysozoa</taxon>
        <taxon>Nematoda</taxon>
        <taxon>Chromadorea</taxon>
        <taxon>Rhabditida</taxon>
        <taxon>Spirurina</taxon>
        <taxon>Ascaridomorpha</taxon>
        <taxon>Ascaridoidea</taxon>
        <taxon>Ascarididae</taxon>
        <taxon>Parascaris</taxon>
    </lineage>
</organism>
<keyword evidence="1" id="KW-0472">Membrane</keyword>
<keyword evidence="3" id="KW-1185">Reference proteome</keyword>
<keyword evidence="1" id="KW-0812">Transmembrane</keyword>
<feature type="signal peptide" evidence="2">
    <location>
        <begin position="1"/>
        <end position="19"/>
    </location>
</feature>
<evidence type="ECO:0000256" key="2">
    <source>
        <dbReference type="SAM" id="SignalP"/>
    </source>
</evidence>
<sequence length="190" mass="21591">MPKSIYFMLSSIFFRKCLLLLILPSKIRLDIAPYSAPTSSAFVKIAEHRTTDTITKEAEKRGHWDAKTTRGLDITIDVQPNDEELFKSLKELNDSANMANADIDGRGQRGKISHVTHISETTQPLTIDEILLASILGCIGSILFVTGNILALKERNGKMRRFKKILALKGYQRHINEHRHIVRHISDWKD</sequence>
<reference evidence="4" key="1">
    <citation type="submission" date="2022-11" db="UniProtKB">
        <authorList>
            <consortium name="WormBaseParasite"/>
        </authorList>
    </citation>
    <scope>IDENTIFICATION</scope>
</reference>
<keyword evidence="1" id="KW-1133">Transmembrane helix</keyword>
<evidence type="ECO:0000313" key="3">
    <source>
        <dbReference type="Proteomes" id="UP000887569"/>
    </source>
</evidence>
<protein>
    <submittedName>
        <fullName evidence="4">Uncharacterized protein</fullName>
    </submittedName>
</protein>
<dbReference type="Proteomes" id="UP000887569">
    <property type="component" value="Unplaced"/>
</dbReference>
<accession>A0A915AIR1</accession>
<proteinExistence type="predicted"/>
<feature type="chain" id="PRO_5036926342" evidence="2">
    <location>
        <begin position="20"/>
        <end position="190"/>
    </location>
</feature>
<dbReference type="AlphaFoldDB" id="A0A915AIR1"/>
<dbReference type="WBParaSite" id="PgR008_g002_t02">
    <property type="protein sequence ID" value="PgR008_g002_t02"/>
    <property type="gene ID" value="PgR008_g002"/>
</dbReference>
<evidence type="ECO:0000313" key="4">
    <source>
        <dbReference type="WBParaSite" id="PgR008_g002_t02"/>
    </source>
</evidence>
<evidence type="ECO:0000256" key="1">
    <source>
        <dbReference type="SAM" id="Phobius"/>
    </source>
</evidence>